<dbReference type="InterPro" id="IPR042099">
    <property type="entry name" value="ANL_N_sf"/>
</dbReference>
<sequence>MNLIHRNFIHNYDFVKKYELASPVFQTKINEKKFIQLIEHVKSNVPYYKQLNEIENIRSIEDIKNLPLLTKEIIRNNFEQLKATNINNERFIKNSTSGSSGKSLYFYSDKFNSYSLAVGLRGDEMAGWKLGEKKLIIWGAERDINKGIKSILKRIFQKEVVLSSYYLDDKNIIEYHSYIEQYKPKIIVGYPSALFKIAQIFEEKGLTFSFHIRGVVSAGETLYDFQRESIEKIFNTKVFNRYGCREVGHIANECTMHEGLHYNSDHLIIELLDKNGDSCKPGDIGEIVITDLDNYVFPLIRYKIGDMGEYLHFKQYCKCGSTLPLIKSIKGRNFEVIEGLNGNRVSGTFWTILMRYQIKGIDQFQLVQTNKETIIFNIVVNSDFTETEKSKLIEKTQEKLGSNMLVEISVVEEIKPGINGKFSWIISEIKKQ</sequence>
<organism evidence="1">
    <name type="scientific">bioreactor metagenome</name>
    <dbReference type="NCBI Taxonomy" id="1076179"/>
    <lineage>
        <taxon>unclassified sequences</taxon>
        <taxon>metagenomes</taxon>
        <taxon>ecological metagenomes</taxon>
    </lineage>
</organism>
<gene>
    <name evidence="1" type="ORF">SDC9_65327</name>
</gene>
<evidence type="ECO:0008006" key="2">
    <source>
        <dbReference type="Google" id="ProtNLM"/>
    </source>
</evidence>
<protein>
    <recommendedName>
        <fullName evidence="2">Phenylacetate--CoA ligase</fullName>
    </recommendedName>
</protein>
<comment type="caution">
    <text evidence="1">The sequence shown here is derived from an EMBL/GenBank/DDBJ whole genome shotgun (WGS) entry which is preliminary data.</text>
</comment>
<dbReference type="PANTHER" id="PTHR36932:SF1">
    <property type="entry name" value="CAPSULAR POLYSACCHARIDE BIOSYNTHESIS PROTEIN"/>
    <property type="match status" value="1"/>
</dbReference>
<dbReference type="SUPFAM" id="SSF56801">
    <property type="entry name" value="Acetyl-CoA synthetase-like"/>
    <property type="match status" value="1"/>
</dbReference>
<dbReference type="InterPro" id="IPR053158">
    <property type="entry name" value="CapK_Type1_Caps_Biosynth"/>
</dbReference>
<name>A0A644XS60_9ZZZZ</name>
<dbReference type="AlphaFoldDB" id="A0A644XS60"/>
<dbReference type="PANTHER" id="PTHR36932">
    <property type="entry name" value="CAPSULAR POLYSACCHARIDE BIOSYNTHESIS PROTEIN"/>
    <property type="match status" value="1"/>
</dbReference>
<accession>A0A644XS60</accession>
<dbReference type="Gene3D" id="3.40.50.12780">
    <property type="entry name" value="N-terminal domain of ligase-like"/>
    <property type="match status" value="1"/>
</dbReference>
<dbReference type="EMBL" id="VSSQ01003076">
    <property type="protein sequence ID" value="MPM18909.1"/>
    <property type="molecule type" value="Genomic_DNA"/>
</dbReference>
<evidence type="ECO:0000313" key="1">
    <source>
        <dbReference type="EMBL" id="MPM18909.1"/>
    </source>
</evidence>
<proteinExistence type="predicted"/>
<reference evidence="1" key="1">
    <citation type="submission" date="2019-08" db="EMBL/GenBank/DDBJ databases">
        <authorList>
            <person name="Kucharzyk K."/>
            <person name="Murdoch R.W."/>
            <person name="Higgins S."/>
            <person name="Loffler F."/>
        </authorList>
    </citation>
    <scope>NUCLEOTIDE SEQUENCE</scope>
</reference>